<gene>
    <name evidence="1" type="ORF">MSAN_01881100</name>
</gene>
<dbReference type="OrthoDB" id="3144494at2759"/>
<evidence type="ECO:0000313" key="1">
    <source>
        <dbReference type="EMBL" id="KAF7346530.1"/>
    </source>
</evidence>
<organism evidence="1 2">
    <name type="scientific">Mycena sanguinolenta</name>
    <dbReference type="NCBI Taxonomy" id="230812"/>
    <lineage>
        <taxon>Eukaryota</taxon>
        <taxon>Fungi</taxon>
        <taxon>Dikarya</taxon>
        <taxon>Basidiomycota</taxon>
        <taxon>Agaricomycotina</taxon>
        <taxon>Agaricomycetes</taxon>
        <taxon>Agaricomycetidae</taxon>
        <taxon>Agaricales</taxon>
        <taxon>Marasmiineae</taxon>
        <taxon>Mycenaceae</taxon>
        <taxon>Mycena</taxon>
    </lineage>
</organism>
<name>A0A8H6XR68_9AGAR</name>
<dbReference type="SUPFAM" id="SSF52047">
    <property type="entry name" value="RNI-like"/>
    <property type="match status" value="1"/>
</dbReference>
<sequence>MSLSSSSFTNRLNTNYVPSHSEILEIRSLLVDPIARIDAQIEEMELALAELREKRALLQQPVDAHKALISSMRLIPQDILLEIFFACLPSEHNALIDPAEAPLLLGRICRHWRSVAYSAPTIWSSIHIPPLIIPTRRPISFWVCRVSLSDFSVELDDTFKNLSLVLQILAVSRRLRYLTLDADADFLRPILELGAEDLPLLKSIRMNVRNQTISSNFFEIPTLEDVALEAALSTEPLSLPLPWAQLRRLRLSCWTQYHDHAEGLDIDGALELLRRCPNLEWCEIRVTRYSEHLGLSHNRSSFVLPHLHTLTLSGWSLYFEQWIDLVAPNLRFLQIGDDRIPSSNQGSLSVVLDLGRLTRTSIHQLLQSFPIISHLQLLASGPDDPWRISLDDGFMALLCPPHNLCPMLTDISFFPHSAEFSDAAALAFVKARMAMHTPLQRFHAEFSRPMEFDVIPQLQSFISDGLQLTMHYPEPRWKFTARDGLEQQGLFH</sequence>
<dbReference type="AlphaFoldDB" id="A0A8H6XR68"/>
<keyword evidence="2" id="KW-1185">Reference proteome</keyword>
<dbReference type="Proteomes" id="UP000623467">
    <property type="component" value="Unassembled WGS sequence"/>
</dbReference>
<protein>
    <recommendedName>
        <fullName evidence="3">F-box domain-containing protein</fullName>
    </recommendedName>
</protein>
<accession>A0A8H6XR68</accession>
<comment type="caution">
    <text evidence="1">The sequence shown here is derived from an EMBL/GenBank/DDBJ whole genome shotgun (WGS) entry which is preliminary data.</text>
</comment>
<proteinExistence type="predicted"/>
<reference evidence="1" key="1">
    <citation type="submission" date="2020-05" db="EMBL/GenBank/DDBJ databases">
        <title>Mycena genomes resolve the evolution of fungal bioluminescence.</title>
        <authorList>
            <person name="Tsai I.J."/>
        </authorList>
    </citation>
    <scope>NUCLEOTIDE SEQUENCE</scope>
    <source>
        <strain evidence="1">160909Yilan</strain>
    </source>
</reference>
<dbReference type="EMBL" id="JACAZH010000019">
    <property type="protein sequence ID" value="KAF7346530.1"/>
    <property type="molecule type" value="Genomic_DNA"/>
</dbReference>
<evidence type="ECO:0008006" key="3">
    <source>
        <dbReference type="Google" id="ProtNLM"/>
    </source>
</evidence>
<evidence type="ECO:0000313" key="2">
    <source>
        <dbReference type="Proteomes" id="UP000623467"/>
    </source>
</evidence>
<dbReference type="Gene3D" id="3.80.10.10">
    <property type="entry name" value="Ribonuclease Inhibitor"/>
    <property type="match status" value="1"/>
</dbReference>
<dbReference type="InterPro" id="IPR032675">
    <property type="entry name" value="LRR_dom_sf"/>
</dbReference>